<dbReference type="Gene3D" id="1.10.150.720">
    <property type="entry name" value="Haloacid dehalogenase-like hydrolase"/>
    <property type="match status" value="1"/>
</dbReference>
<dbReference type="PANTHER" id="PTHR46649">
    <property type="match status" value="1"/>
</dbReference>
<gene>
    <name evidence="1" type="ORF">KSP40_PGU006287</name>
</gene>
<accession>A0ABR2M4K1</accession>
<evidence type="ECO:0000313" key="2">
    <source>
        <dbReference type="Proteomes" id="UP001412067"/>
    </source>
</evidence>
<reference evidence="1 2" key="1">
    <citation type="journal article" date="2022" name="Nat. Plants">
        <title>Genomes of leafy and leafless Platanthera orchids illuminate the evolution of mycoheterotrophy.</title>
        <authorList>
            <person name="Li M.H."/>
            <person name="Liu K.W."/>
            <person name="Li Z."/>
            <person name="Lu H.C."/>
            <person name="Ye Q.L."/>
            <person name="Zhang D."/>
            <person name="Wang J.Y."/>
            <person name="Li Y.F."/>
            <person name="Zhong Z.M."/>
            <person name="Liu X."/>
            <person name="Yu X."/>
            <person name="Liu D.K."/>
            <person name="Tu X.D."/>
            <person name="Liu B."/>
            <person name="Hao Y."/>
            <person name="Liao X.Y."/>
            <person name="Jiang Y.T."/>
            <person name="Sun W.H."/>
            <person name="Chen J."/>
            <person name="Chen Y.Q."/>
            <person name="Ai Y."/>
            <person name="Zhai J.W."/>
            <person name="Wu S.S."/>
            <person name="Zhou Z."/>
            <person name="Hsiao Y.Y."/>
            <person name="Wu W.L."/>
            <person name="Chen Y.Y."/>
            <person name="Lin Y.F."/>
            <person name="Hsu J.L."/>
            <person name="Li C.Y."/>
            <person name="Wang Z.W."/>
            <person name="Zhao X."/>
            <person name="Zhong W.Y."/>
            <person name="Ma X.K."/>
            <person name="Ma L."/>
            <person name="Huang J."/>
            <person name="Chen G.Z."/>
            <person name="Huang M.Z."/>
            <person name="Huang L."/>
            <person name="Peng D.H."/>
            <person name="Luo Y.B."/>
            <person name="Zou S.Q."/>
            <person name="Chen S.P."/>
            <person name="Lan S."/>
            <person name="Tsai W.C."/>
            <person name="Van de Peer Y."/>
            <person name="Liu Z.J."/>
        </authorList>
    </citation>
    <scope>NUCLEOTIDE SEQUENCE [LARGE SCALE GENOMIC DNA]</scope>
    <source>
        <strain evidence="1">Lor288</strain>
    </source>
</reference>
<dbReference type="InterPro" id="IPR023214">
    <property type="entry name" value="HAD_sf"/>
</dbReference>
<dbReference type="Gene3D" id="3.40.50.1000">
    <property type="entry name" value="HAD superfamily/HAD-like"/>
    <property type="match status" value="1"/>
</dbReference>
<comment type="caution">
    <text evidence="1">The sequence shown here is derived from an EMBL/GenBank/DDBJ whole genome shotgun (WGS) entry which is preliminary data.</text>
</comment>
<dbReference type="EMBL" id="JBBWWR010000012">
    <property type="protein sequence ID" value="KAK8959065.1"/>
    <property type="molecule type" value="Genomic_DNA"/>
</dbReference>
<name>A0ABR2M4K1_9ASPA</name>
<keyword evidence="2" id="KW-1185">Reference proteome</keyword>
<protein>
    <submittedName>
        <fullName evidence="1">Uncharacterized protein</fullName>
    </submittedName>
</protein>
<sequence>MLLGDATTSVVDANVVWLPRRKVYDGLLLDAGGTLLQLARHVEETYASIGKKYGIDVGGNKIKQGFKRAFAAPWPEKLQYQEHCVSGDLGAVTEVSGEITQAATPPATLLPSAILIP</sequence>
<dbReference type="InterPro" id="IPR044924">
    <property type="entry name" value="HAD-SF_hydro_IA_REG-2-like_cap"/>
</dbReference>
<dbReference type="PANTHER" id="PTHR46649:SF5">
    <property type="entry name" value="F14L17.7 PROTEIN"/>
    <property type="match status" value="1"/>
</dbReference>
<organism evidence="1 2">
    <name type="scientific">Platanthera guangdongensis</name>
    <dbReference type="NCBI Taxonomy" id="2320717"/>
    <lineage>
        <taxon>Eukaryota</taxon>
        <taxon>Viridiplantae</taxon>
        <taxon>Streptophyta</taxon>
        <taxon>Embryophyta</taxon>
        <taxon>Tracheophyta</taxon>
        <taxon>Spermatophyta</taxon>
        <taxon>Magnoliopsida</taxon>
        <taxon>Liliopsida</taxon>
        <taxon>Asparagales</taxon>
        <taxon>Orchidaceae</taxon>
        <taxon>Orchidoideae</taxon>
        <taxon>Orchideae</taxon>
        <taxon>Orchidinae</taxon>
        <taxon>Platanthera</taxon>
    </lineage>
</organism>
<dbReference type="Proteomes" id="UP001412067">
    <property type="component" value="Unassembled WGS sequence"/>
</dbReference>
<evidence type="ECO:0000313" key="1">
    <source>
        <dbReference type="EMBL" id="KAK8959065.1"/>
    </source>
</evidence>
<proteinExistence type="predicted"/>